<evidence type="ECO:0000256" key="1">
    <source>
        <dbReference type="ARBA" id="ARBA00007228"/>
    </source>
</evidence>
<dbReference type="GO" id="GO:0003723">
    <property type="term" value="F:RNA binding"/>
    <property type="evidence" value="ECO:0007669"/>
    <property type="project" value="InterPro"/>
</dbReference>
<feature type="domain" description="RNA 2-O ribose methyltransferase substrate binding" evidence="4">
    <location>
        <begin position="5"/>
        <end position="80"/>
    </location>
</feature>
<dbReference type="Gene3D" id="3.30.1330.30">
    <property type="match status" value="1"/>
</dbReference>
<dbReference type="GO" id="GO:0032259">
    <property type="term" value="P:methylation"/>
    <property type="evidence" value="ECO:0007669"/>
    <property type="project" value="UniProtKB-KW"/>
</dbReference>
<evidence type="ECO:0000313" key="6">
    <source>
        <dbReference type="Proteomes" id="UP000824099"/>
    </source>
</evidence>
<dbReference type="CDD" id="cd18103">
    <property type="entry name" value="SpoU-like_RlmB"/>
    <property type="match status" value="1"/>
</dbReference>
<dbReference type="InterPro" id="IPR029028">
    <property type="entry name" value="Alpha/beta_knot_MTases"/>
</dbReference>
<dbReference type="InterPro" id="IPR029026">
    <property type="entry name" value="tRNA_m1G_MTases_N"/>
</dbReference>
<dbReference type="EMBL" id="DVNI01000030">
    <property type="protein sequence ID" value="HIU63832.1"/>
    <property type="molecule type" value="Genomic_DNA"/>
</dbReference>
<dbReference type="GO" id="GO:0006396">
    <property type="term" value="P:RNA processing"/>
    <property type="evidence" value="ECO:0007669"/>
    <property type="project" value="InterPro"/>
</dbReference>
<dbReference type="InterPro" id="IPR004441">
    <property type="entry name" value="rRNA_MeTrfase_TrmH"/>
</dbReference>
<reference evidence="5" key="2">
    <citation type="journal article" date="2021" name="PeerJ">
        <title>Extensive microbial diversity within the chicken gut microbiome revealed by metagenomics and culture.</title>
        <authorList>
            <person name="Gilroy R."/>
            <person name="Ravi A."/>
            <person name="Getino M."/>
            <person name="Pursley I."/>
            <person name="Horton D.L."/>
            <person name="Alikhan N.F."/>
            <person name="Baker D."/>
            <person name="Gharbi K."/>
            <person name="Hall N."/>
            <person name="Watson M."/>
            <person name="Adriaenssens E.M."/>
            <person name="Foster-Nyarko E."/>
            <person name="Jarju S."/>
            <person name="Secka A."/>
            <person name="Antonio M."/>
            <person name="Oren A."/>
            <person name="Chaudhuri R.R."/>
            <person name="La Ragione R."/>
            <person name="Hildebrand F."/>
            <person name="Pallen M.J."/>
        </authorList>
    </citation>
    <scope>NUCLEOTIDE SEQUENCE</scope>
    <source>
        <strain evidence="5">CHK160-1198</strain>
    </source>
</reference>
<dbReference type="InterPro" id="IPR013123">
    <property type="entry name" value="SpoU_subst-bd"/>
</dbReference>
<dbReference type="SMART" id="SM00967">
    <property type="entry name" value="SpoU_sub_bind"/>
    <property type="match status" value="1"/>
</dbReference>
<dbReference type="PANTHER" id="PTHR46429">
    <property type="entry name" value="23S RRNA (GUANOSINE-2'-O-)-METHYLTRANSFERASE RLMB"/>
    <property type="match status" value="1"/>
</dbReference>
<dbReference type="FunFam" id="3.40.1280.10:FF:000008">
    <property type="entry name" value="Group 3 RNA methyltransferase TrmH"/>
    <property type="match status" value="1"/>
</dbReference>
<dbReference type="GO" id="GO:0005829">
    <property type="term" value="C:cytosol"/>
    <property type="evidence" value="ECO:0007669"/>
    <property type="project" value="TreeGrafter"/>
</dbReference>
<protein>
    <submittedName>
        <fullName evidence="5">23S rRNA (Guanosine(2251)-2'-O)-methyltransferase RlmB</fullName>
    </submittedName>
</protein>
<gene>
    <name evidence="5" type="primary">rlmB</name>
    <name evidence="5" type="ORF">IAB06_02150</name>
</gene>
<evidence type="ECO:0000259" key="4">
    <source>
        <dbReference type="SMART" id="SM00967"/>
    </source>
</evidence>
<comment type="caution">
    <text evidence="5">The sequence shown here is derived from an EMBL/GenBank/DDBJ whole genome shotgun (WGS) entry which is preliminary data.</text>
</comment>
<organism evidence="5 6">
    <name type="scientific">Candidatus Avacidaminococcus intestinavium</name>
    <dbReference type="NCBI Taxonomy" id="2840684"/>
    <lineage>
        <taxon>Bacteria</taxon>
        <taxon>Bacillati</taxon>
        <taxon>Bacillota</taxon>
        <taxon>Negativicutes</taxon>
        <taxon>Acidaminococcales</taxon>
        <taxon>Acidaminococcaceae</taxon>
        <taxon>Acidaminococcaceae incertae sedis</taxon>
        <taxon>Candidatus Avacidaminococcus</taxon>
    </lineage>
</organism>
<dbReference type="SUPFAM" id="SSF75217">
    <property type="entry name" value="alpha/beta knot"/>
    <property type="match status" value="1"/>
</dbReference>
<dbReference type="GO" id="GO:0008173">
    <property type="term" value="F:RNA methyltransferase activity"/>
    <property type="evidence" value="ECO:0007669"/>
    <property type="project" value="InterPro"/>
</dbReference>
<evidence type="ECO:0000313" key="5">
    <source>
        <dbReference type="EMBL" id="HIU63832.1"/>
    </source>
</evidence>
<dbReference type="Gene3D" id="3.40.1280.10">
    <property type="match status" value="1"/>
</dbReference>
<dbReference type="SUPFAM" id="SSF55315">
    <property type="entry name" value="L30e-like"/>
    <property type="match status" value="1"/>
</dbReference>
<dbReference type="InterPro" id="IPR029064">
    <property type="entry name" value="Ribosomal_eL30-like_sf"/>
</dbReference>
<accession>A0A9D1SLC4</accession>
<dbReference type="Proteomes" id="UP000824099">
    <property type="component" value="Unassembled WGS sequence"/>
</dbReference>
<proteinExistence type="inferred from homology"/>
<dbReference type="AlphaFoldDB" id="A0A9D1SLC4"/>
<dbReference type="Pfam" id="PF00588">
    <property type="entry name" value="SpoU_methylase"/>
    <property type="match status" value="1"/>
</dbReference>
<dbReference type="PANTHER" id="PTHR46429:SF1">
    <property type="entry name" value="23S RRNA (GUANOSINE-2'-O-)-METHYLTRANSFERASE RLMB"/>
    <property type="match status" value="1"/>
</dbReference>
<dbReference type="Pfam" id="PF08032">
    <property type="entry name" value="SpoU_sub_bind"/>
    <property type="match status" value="1"/>
</dbReference>
<comment type="similarity">
    <text evidence="1">Belongs to the class IV-like SAM-binding methyltransferase superfamily. RNA methyltransferase TrmH family.</text>
</comment>
<evidence type="ECO:0000256" key="2">
    <source>
        <dbReference type="ARBA" id="ARBA00022603"/>
    </source>
</evidence>
<dbReference type="NCBIfam" id="TIGR00186">
    <property type="entry name" value="rRNA_methyl_3"/>
    <property type="match status" value="1"/>
</dbReference>
<name>A0A9D1SLC4_9FIRM</name>
<dbReference type="InterPro" id="IPR001537">
    <property type="entry name" value="SpoU_MeTrfase"/>
</dbReference>
<sequence length="246" mass="26378">MTEEIIVGRNSLLEALRSGRSLSRLYITDGVKGGSISEITALAKERGINIEFIKSEKMDYLAGKLRHQGVAALAAPIEFQELETVLKNAEQKNEPPLLILLDELQDAQNVGAIIRTADAVGAHGVLLPKRRSCPLNAAVAKVSAGAIEYVPIVSIGNIVQTIKDLKKKGLWIVGADMDGTCNYYESDLRGPLVVVLGAEGKGLGRLVKDNCDFLVKMPMKGAVNSLNASAAAAVLLYEVVRQRATD</sequence>
<keyword evidence="2" id="KW-0489">Methyltransferase</keyword>
<evidence type="ECO:0000256" key="3">
    <source>
        <dbReference type="ARBA" id="ARBA00022679"/>
    </source>
</evidence>
<keyword evidence="3" id="KW-0808">Transferase</keyword>
<reference evidence="5" key="1">
    <citation type="submission" date="2020-10" db="EMBL/GenBank/DDBJ databases">
        <authorList>
            <person name="Gilroy R."/>
        </authorList>
    </citation>
    <scope>NUCLEOTIDE SEQUENCE</scope>
    <source>
        <strain evidence="5">CHK160-1198</strain>
    </source>
</reference>